<dbReference type="GO" id="GO:0033214">
    <property type="term" value="P:siderophore-iron import into cell"/>
    <property type="evidence" value="ECO:0007669"/>
    <property type="project" value="TreeGrafter"/>
</dbReference>
<feature type="transmembrane region" description="Helical" evidence="8">
    <location>
        <begin position="241"/>
        <end position="260"/>
    </location>
</feature>
<keyword evidence="10" id="KW-1185">Reference proteome</keyword>
<keyword evidence="6 8" id="KW-1133">Transmembrane helix</keyword>
<keyword evidence="5 8" id="KW-0812">Transmembrane</keyword>
<name>A0A366CT32_9GAMM</name>
<feature type="transmembrane region" description="Helical" evidence="8">
    <location>
        <begin position="45"/>
        <end position="62"/>
    </location>
</feature>
<dbReference type="GO" id="GO:0005886">
    <property type="term" value="C:plasma membrane"/>
    <property type="evidence" value="ECO:0007669"/>
    <property type="project" value="UniProtKB-SubCell"/>
</dbReference>
<comment type="caution">
    <text evidence="9">The sequence shown here is derived from an EMBL/GenBank/DDBJ whole genome shotgun (WGS) entry which is preliminary data.</text>
</comment>
<dbReference type="Pfam" id="PF01032">
    <property type="entry name" value="FecCD"/>
    <property type="match status" value="1"/>
</dbReference>
<evidence type="ECO:0000256" key="1">
    <source>
        <dbReference type="ARBA" id="ARBA00004651"/>
    </source>
</evidence>
<evidence type="ECO:0000313" key="10">
    <source>
        <dbReference type="Proteomes" id="UP000252086"/>
    </source>
</evidence>
<feature type="transmembrane region" description="Helical" evidence="8">
    <location>
        <begin position="181"/>
        <end position="201"/>
    </location>
</feature>
<evidence type="ECO:0000256" key="5">
    <source>
        <dbReference type="ARBA" id="ARBA00022692"/>
    </source>
</evidence>
<dbReference type="InterPro" id="IPR000522">
    <property type="entry name" value="ABC_transptr_permease_BtuC"/>
</dbReference>
<feature type="transmembrane region" description="Helical" evidence="8">
    <location>
        <begin position="12"/>
        <end position="30"/>
    </location>
</feature>
<evidence type="ECO:0000256" key="8">
    <source>
        <dbReference type="SAM" id="Phobius"/>
    </source>
</evidence>
<dbReference type="Gene3D" id="1.10.3470.10">
    <property type="entry name" value="ABC transporter involved in vitamin B12 uptake, BtuC"/>
    <property type="match status" value="1"/>
</dbReference>
<dbReference type="AlphaFoldDB" id="A0A366CT32"/>
<sequence length="319" mass="35256">MLSNRFQKRVLQGLISVWLLSSFLFITWGLTPDDHFFLVLRFEKWLALNAVGVSVAVSTYVFQTLTHSRILTPSIMGLDAIYLLISLVIISVLGTGSYLAMNAIHLFLMNSLVMIGFALLIFGGLILRFHRDMNRLLLIGIVIGLLVQALNEFLGRMISPEDFVVFQGAAFARFDQLDRQVLWIAVVVLAVCLGLVWRLHAVLDIFRLGRNHVINLGIAYVPMTCLFLMLVAALVSVSTALVGPILFFGLLVVALVQQCFPDGKSGYHLLLVAIVGALILVAGQTLFEHVLSMKATLSVVIEVIGGSVFFMLLLKRGRQ</sequence>
<dbReference type="InterPro" id="IPR037294">
    <property type="entry name" value="ABC_BtuC-like"/>
</dbReference>
<feature type="transmembrane region" description="Helical" evidence="8">
    <location>
        <begin position="136"/>
        <end position="154"/>
    </location>
</feature>
<organism evidence="9 10">
    <name type="scientific">Marinomonas aquiplantarum</name>
    <dbReference type="NCBI Taxonomy" id="491951"/>
    <lineage>
        <taxon>Bacteria</taxon>
        <taxon>Pseudomonadati</taxon>
        <taxon>Pseudomonadota</taxon>
        <taxon>Gammaproteobacteria</taxon>
        <taxon>Oceanospirillales</taxon>
        <taxon>Oceanospirillaceae</taxon>
        <taxon>Marinomonas</taxon>
    </lineage>
</organism>
<protein>
    <submittedName>
        <fullName evidence="9">Iron complex transport system permease protein</fullName>
    </submittedName>
</protein>
<dbReference type="EMBL" id="QNRF01000015">
    <property type="protein sequence ID" value="RBO78512.1"/>
    <property type="molecule type" value="Genomic_DNA"/>
</dbReference>
<reference evidence="9 10" key="1">
    <citation type="submission" date="2018-06" db="EMBL/GenBank/DDBJ databases">
        <title>Genomic Encyclopedia of Type Strains, Phase III (KMG-III): the genomes of soil and plant-associated and newly described type strains.</title>
        <authorList>
            <person name="Whitman W."/>
        </authorList>
    </citation>
    <scope>NUCLEOTIDE SEQUENCE [LARGE SCALE GENOMIC DNA]</scope>
    <source>
        <strain evidence="9 10">CECT 7732</strain>
    </source>
</reference>
<proteinExistence type="inferred from homology"/>
<feature type="transmembrane region" description="Helical" evidence="8">
    <location>
        <begin position="293"/>
        <end position="314"/>
    </location>
</feature>
<evidence type="ECO:0000256" key="3">
    <source>
        <dbReference type="ARBA" id="ARBA00022448"/>
    </source>
</evidence>
<feature type="transmembrane region" description="Helical" evidence="8">
    <location>
        <begin position="267"/>
        <end position="287"/>
    </location>
</feature>
<gene>
    <name evidence="9" type="ORF">DFP76_11542</name>
</gene>
<feature type="transmembrane region" description="Helical" evidence="8">
    <location>
        <begin position="213"/>
        <end position="235"/>
    </location>
</feature>
<dbReference type="SUPFAM" id="SSF81345">
    <property type="entry name" value="ABC transporter involved in vitamin B12 uptake, BtuC"/>
    <property type="match status" value="1"/>
</dbReference>
<comment type="subcellular location">
    <subcellularLocation>
        <location evidence="1">Cell membrane</location>
        <topology evidence="1">Multi-pass membrane protein</topology>
    </subcellularLocation>
</comment>
<feature type="transmembrane region" description="Helical" evidence="8">
    <location>
        <begin position="107"/>
        <end position="129"/>
    </location>
</feature>
<comment type="similarity">
    <text evidence="2">Belongs to the binding-protein-dependent transport system permease family. FecCD subfamily.</text>
</comment>
<evidence type="ECO:0000313" key="9">
    <source>
        <dbReference type="EMBL" id="RBO78512.1"/>
    </source>
</evidence>
<accession>A0A366CT32</accession>
<dbReference type="RefSeq" id="WP_181799874.1">
    <property type="nucleotide sequence ID" value="NZ_QNRF01000015.1"/>
</dbReference>
<evidence type="ECO:0000256" key="6">
    <source>
        <dbReference type="ARBA" id="ARBA00022989"/>
    </source>
</evidence>
<evidence type="ECO:0000256" key="2">
    <source>
        <dbReference type="ARBA" id="ARBA00007935"/>
    </source>
</evidence>
<keyword evidence="7 8" id="KW-0472">Membrane</keyword>
<evidence type="ECO:0000256" key="4">
    <source>
        <dbReference type="ARBA" id="ARBA00022475"/>
    </source>
</evidence>
<keyword evidence="4" id="KW-1003">Cell membrane</keyword>
<feature type="transmembrane region" description="Helical" evidence="8">
    <location>
        <begin position="82"/>
        <end position="101"/>
    </location>
</feature>
<dbReference type="PANTHER" id="PTHR30472">
    <property type="entry name" value="FERRIC ENTEROBACTIN TRANSPORT SYSTEM PERMEASE PROTEIN"/>
    <property type="match status" value="1"/>
</dbReference>
<dbReference type="PANTHER" id="PTHR30472:SF19">
    <property type="entry name" value="PETROBACTIN IMPORT SYSTEM PERMEASE PROTEIN YCLO"/>
    <property type="match status" value="1"/>
</dbReference>
<keyword evidence="3" id="KW-0813">Transport</keyword>
<evidence type="ECO:0000256" key="7">
    <source>
        <dbReference type="ARBA" id="ARBA00023136"/>
    </source>
</evidence>
<dbReference type="Proteomes" id="UP000252086">
    <property type="component" value="Unassembled WGS sequence"/>
</dbReference>
<dbReference type="GO" id="GO:0022857">
    <property type="term" value="F:transmembrane transporter activity"/>
    <property type="evidence" value="ECO:0007669"/>
    <property type="project" value="InterPro"/>
</dbReference>